<keyword evidence="2" id="KW-1185">Reference proteome</keyword>
<gene>
    <name evidence="1" type="ORF">RUMCAL_00312</name>
</gene>
<name>U2KYQ3_9FIRM</name>
<dbReference type="PATRIC" id="fig|411473.3.peg.244"/>
<dbReference type="EMBL" id="AWVF01000031">
    <property type="protein sequence ID" value="ERJ97240.1"/>
    <property type="molecule type" value="Genomic_DNA"/>
</dbReference>
<dbReference type="AlphaFoldDB" id="U2KYQ3"/>
<reference evidence="1 2" key="1">
    <citation type="submission" date="2013-07" db="EMBL/GenBank/DDBJ databases">
        <authorList>
            <person name="Weinstock G."/>
            <person name="Sodergren E."/>
            <person name="Wylie T."/>
            <person name="Fulton L."/>
            <person name="Fulton R."/>
            <person name="Fronick C."/>
            <person name="O'Laughlin M."/>
            <person name="Godfrey J."/>
            <person name="Miner T."/>
            <person name="Herter B."/>
            <person name="Appelbaum E."/>
            <person name="Cordes M."/>
            <person name="Lek S."/>
            <person name="Wollam A."/>
            <person name="Pepin K.H."/>
            <person name="Palsikar V.B."/>
            <person name="Mitreva M."/>
            <person name="Wilson R.K."/>
        </authorList>
    </citation>
    <scope>NUCLEOTIDE SEQUENCE [LARGE SCALE GENOMIC DNA]</scope>
    <source>
        <strain evidence="1 2">ATCC 27760</strain>
    </source>
</reference>
<protein>
    <submittedName>
        <fullName evidence="1">Uncharacterized protein</fullName>
    </submittedName>
</protein>
<evidence type="ECO:0000313" key="1">
    <source>
        <dbReference type="EMBL" id="ERJ97240.1"/>
    </source>
</evidence>
<dbReference type="STRING" id="411473.RUMCAL_00312"/>
<comment type="caution">
    <text evidence="1">The sequence shown here is derived from an EMBL/GenBank/DDBJ whole genome shotgun (WGS) entry which is preliminary data.</text>
</comment>
<evidence type="ECO:0000313" key="2">
    <source>
        <dbReference type="Proteomes" id="UP000016662"/>
    </source>
</evidence>
<proteinExistence type="predicted"/>
<dbReference type="Proteomes" id="UP000016662">
    <property type="component" value="Unassembled WGS sequence"/>
</dbReference>
<sequence length="57" mass="6634">MSHRIFTLTDTAKDKHMTLDDAVNSGEIKTVETFETYDDTLDAFFTRYCDFDVYGIE</sequence>
<organism evidence="1 2">
    <name type="scientific">Ruminococcus callidus ATCC 27760</name>
    <dbReference type="NCBI Taxonomy" id="411473"/>
    <lineage>
        <taxon>Bacteria</taxon>
        <taxon>Bacillati</taxon>
        <taxon>Bacillota</taxon>
        <taxon>Clostridia</taxon>
        <taxon>Eubacteriales</taxon>
        <taxon>Oscillospiraceae</taxon>
        <taxon>Ruminococcus</taxon>
    </lineage>
</organism>
<dbReference type="HOGENOM" id="CLU_2993978_0_0_9"/>
<accession>U2KYQ3</accession>